<dbReference type="Proteomes" id="UP000314294">
    <property type="component" value="Unassembled WGS sequence"/>
</dbReference>
<evidence type="ECO:0000313" key="3">
    <source>
        <dbReference type="Proteomes" id="UP000314294"/>
    </source>
</evidence>
<comment type="caution">
    <text evidence="2">The sequence shown here is derived from an EMBL/GenBank/DDBJ whole genome shotgun (WGS) entry which is preliminary data.</text>
</comment>
<protein>
    <submittedName>
        <fullName evidence="2">Uncharacterized protein</fullName>
    </submittedName>
</protein>
<dbReference type="AlphaFoldDB" id="A0A4Z2GYK9"/>
<organism evidence="2 3">
    <name type="scientific">Liparis tanakae</name>
    <name type="common">Tanaka's snailfish</name>
    <dbReference type="NCBI Taxonomy" id="230148"/>
    <lineage>
        <taxon>Eukaryota</taxon>
        <taxon>Metazoa</taxon>
        <taxon>Chordata</taxon>
        <taxon>Craniata</taxon>
        <taxon>Vertebrata</taxon>
        <taxon>Euteleostomi</taxon>
        <taxon>Actinopterygii</taxon>
        <taxon>Neopterygii</taxon>
        <taxon>Teleostei</taxon>
        <taxon>Neoteleostei</taxon>
        <taxon>Acanthomorphata</taxon>
        <taxon>Eupercaria</taxon>
        <taxon>Perciformes</taxon>
        <taxon>Cottioidei</taxon>
        <taxon>Cottales</taxon>
        <taxon>Liparidae</taxon>
        <taxon>Liparis</taxon>
    </lineage>
</organism>
<dbReference type="EMBL" id="SRLO01000397">
    <property type="protein sequence ID" value="TNN57742.1"/>
    <property type="molecule type" value="Genomic_DNA"/>
</dbReference>
<gene>
    <name evidence="2" type="ORF">EYF80_032020</name>
</gene>
<proteinExistence type="predicted"/>
<evidence type="ECO:0000313" key="2">
    <source>
        <dbReference type="EMBL" id="TNN57742.1"/>
    </source>
</evidence>
<sequence length="93" mass="9720">MALSLCSLSRCPAKWVASAELQGESSGGSHPKPVSLSKWPAGPSRQRPITTPAEPLRRGVQSGGRRGASDAGEPTDRYEVAGAALDISRTSFN</sequence>
<name>A0A4Z2GYK9_9TELE</name>
<feature type="region of interest" description="Disordered" evidence="1">
    <location>
        <begin position="20"/>
        <end position="77"/>
    </location>
</feature>
<evidence type="ECO:0000256" key="1">
    <source>
        <dbReference type="SAM" id="MobiDB-lite"/>
    </source>
</evidence>
<accession>A0A4Z2GYK9</accession>
<keyword evidence="3" id="KW-1185">Reference proteome</keyword>
<reference evidence="2 3" key="1">
    <citation type="submission" date="2019-03" db="EMBL/GenBank/DDBJ databases">
        <title>First draft genome of Liparis tanakae, snailfish: a comprehensive survey of snailfish specific genes.</title>
        <authorList>
            <person name="Kim W."/>
            <person name="Song I."/>
            <person name="Jeong J.-H."/>
            <person name="Kim D."/>
            <person name="Kim S."/>
            <person name="Ryu S."/>
            <person name="Song J.Y."/>
            <person name="Lee S.K."/>
        </authorList>
    </citation>
    <scope>NUCLEOTIDE SEQUENCE [LARGE SCALE GENOMIC DNA]</scope>
    <source>
        <tissue evidence="2">Muscle</tissue>
    </source>
</reference>